<dbReference type="EMBL" id="OZ034819">
    <property type="protein sequence ID" value="CAL1395298.1"/>
    <property type="molecule type" value="Genomic_DNA"/>
</dbReference>
<name>A0AAV2FAN3_9ROSI</name>
<accession>A0AAV2FAN3</accession>
<reference evidence="2 3" key="1">
    <citation type="submission" date="2024-04" db="EMBL/GenBank/DDBJ databases">
        <authorList>
            <person name="Fracassetti M."/>
        </authorList>
    </citation>
    <scope>NUCLEOTIDE SEQUENCE [LARGE SCALE GENOMIC DNA]</scope>
</reference>
<protein>
    <submittedName>
        <fullName evidence="2">Uncharacterized protein</fullName>
    </submittedName>
</protein>
<dbReference type="Proteomes" id="UP001497516">
    <property type="component" value="Chromosome 6"/>
</dbReference>
<keyword evidence="1" id="KW-0175">Coiled coil</keyword>
<sequence length="318" mass="36887">MEQSTWWKSRVQILLPPPFQEEKPYPWRYEEASSFQEDFLPPPEPRSELELLVERFTRGLDGASSSMEQSCYTPQSSMSQSELMVEWFIRDTEASSEVKSLATTPSDSSFLWSTEQFLRKTERIGEIVKQACAQLLQKKKYHLKKKERRSKARRKVVEEEVSFKEEEDLERSQLVERIEEKRREVAEANGAHDEGKIVVDEASTSYKCYQSFPLDLDVLLEKDPFASLCRAKAKPSGIPLDGCDEIQLSVHYMGWGKEKRDEGKEARTRGWSLMTIQVHEPSIMDSSNASDLRHHLTNKNLNLKEVQSWTGYLKTIIR</sequence>
<keyword evidence="3" id="KW-1185">Reference proteome</keyword>
<dbReference type="AlphaFoldDB" id="A0AAV2FAN3"/>
<evidence type="ECO:0000256" key="1">
    <source>
        <dbReference type="SAM" id="Coils"/>
    </source>
</evidence>
<organism evidence="2 3">
    <name type="scientific">Linum trigynum</name>
    <dbReference type="NCBI Taxonomy" id="586398"/>
    <lineage>
        <taxon>Eukaryota</taxon>
        <taxon>Viridiplantae</taxon>
        <taxon>Streptophyta</taxon>
        <taxon>Embryophyta</taxon>
        <taxon>Tracheophyta</taxon>
        <taxon>Spermatophyta</taxon>
        <taxon>Magnoliopsida</taxon>
        <taxon>eudicotyledons</taxon>
        <taxon>Gunneridae</taxon>
        <taxon>Pentapetalae</taxon>
        <taxon>rosids</taxon>
        <taxon>fabids</taxon>
        <taxon>Malpighiales</taxon>
        <taxon>Linaceae</taxon>
        <taxon>Linum</taxon>
    </lineage>
</organism>
<proteinExistence type="predicted"/>
<feature type="coiled-coil region" evidence="1">
    <location>
        <begin position="164"/>
        <end position="191"/>
    </location>
</feature>
<evidence type="ECO:0000313" key="2">
    <source>
        <dbReference type="EMBL" id="CAL1395298.1"/>
    </source>
</evidence>
<evidence type="ECO:0000313" key="3">
    <source>
        <dbReference type="Proteomes" id="UP001497516"/>
    </source>
</evidence>
<gene>
    <name evidence="2" type="ORF">LTRI10_LOCUS35740</name>
</gene>